<keyword evidence="2" id="KW-1185">Reference proteome</keyword>
<evidence type="ECO:0000313" key="2">
    <source>
        <dbReference type="Proteomes" id="UP001243375"/>
    </source>
</evidence>
<accession>A0ACC2XGM6</accession>
<sequence length="500" mass="52714">MPFPRNHSSYGTHNDHDTRPQPPLHFHTLPKGHGPASSSSRISTAYSLSSLEHAPAFVRAVGEYDELGRRVVDSVGNVVSEGRGGKRKGGQGDALTFWKALELAPRSAVPSADSITLPTRDSNAAAGSSESPSNAATRLPIQPFPQKTTDTAPLRRPLVVPREQWFIRKALLAKAQREQESLATAGAGGSNKDQSPGSSSPSAGAGSPSVAGSRAGTPSLASLLSSSLPPPPSGGGLGINDEHLPIEAFQPPAYFHLKPNNKGWQVLRKIGWDESGGLGRSATPGSVGGVDEQDRPAGRLKREGGLENSTVSRNAAGGKHGKGKEKAKDGVIDLTLDSASDSDSASESEKSSNDTPSVHEKFGQDIIGASNTNDESNRSSSSRIHGAGSGPGRTAPVATYFKTDMRGIGALSASEQKRNLLRPSSLSASGSSTSTAAATACKRKRVTHTNEEIRAVARERKGTGEGLIGLERVAWDMKKAKRDGKVDREERRKWREIINM</sequence>
<comment type="caution">
    <text evidence="1">The sequence shown here is derived from an EMBL/GenBank/DDBJ whole genome shotgun (WGS) entry which is preliminary data.</text>
</comment>
<organism evidence="1 2">
    <name type="scientific">Naganishia vaughanmartiniae</name>
    <dbReference type="NCBI Taxonomy" id="1424756"/>
    <lineage>
        <taxon>Eukaryota</taxon>
        <taxon>Fungi</taxon>
        <taxon>Dikarya</taxon>
        <taxon>Basidiomycota</taxon>
        <taxon>Agaricomycotina</taxon>
        <taxon>Tremellomycetes</taxon>
        <taxon>Filobasidiales</taxon>
        <taxon>Filobasidiaceae</taxon>
        <taxon>Naganishia</taxon>
    </lineage>
</organism>
<evidence type="ECO:0000313" key="1">
    <source>
        <dbReference type="EMBL" id="KAJ9123067.1"/>
    </source>
</evidence>
<name>A0ACC2XGM6_9TREE</name>
<protein>
    <submittedName>
        <fullName evidence="1">Uncharacterized protein</fullName>
    </submittedName>
</protein>
<proteinExistence type="predicted"/>
<gene>
    <name evidence="1" type="ORF">QFC22_001256</name>
</gene>
<dbReference type="Proteomes" id="UP001243375">
    <property type="component" value="Unassembled WGS sequence"/>
</dbReference>
<dbReference type="EMBL" id="JASBWU010000003">
    <property type="protein sequence ID" value="KAJ9123067.1"/>
    <property type="molecule type" value="Genomic_DNA"/>
</dbReference>
<reference evidence="1" key="1">
    <citation type="submission" date="2023-04" db="EMBL/GenBank/DDBJ databases">
        <title>Draft Genome sequencing of Naganishia species isolated from polar environments using Oxford Nanopore Technology.</title>
        <authorList>
            <person name="Leo P."/>
            <person name="Venkateswaran K."/>
        </authorList>
    </citation>
    <scope>NUCLEOTIDE SEQUENCE</scope>
    <source>
        <strain evidence="1">MNA-CCFEE 5425</strain>
    </source>
</reference>